<dbReference type="AlphaFoldDB" id="A0A160N022"/>
<dbReference type="OrthoDB" id="9813275at2"/>
<sequence>MSEEFAVQHDEDACLFETVHDGHRGILTYLLDTGASPPLMTIDHTGVPPAVRGVGMAAALVAAAFEVAERRGWRVRPACSYAAAWAHRHAAVAGLLA</sequence>
<dbReference type="KEGG" id="dtx:ATSB10_13200"/>
<evidence type="ECO:0000313" key="2">
    <source>
        <dbReference type="EMBL" id="AND68774.1"/>
    </source>
</evidence>
<feature type="domain" description="N-acetyltransferase" evidence="1">
    <location>
        <begin position="8"/>
        <end position="97"/>
    </location>
</feature>
<reference evidence="2 3" key="1">
    <citation type="submission" date="2016-02" db="EMBL/GenBank/DDBJ databases">
        <title>Complete genome sequencing and analysis of ATSB10, Dyella thiooxydans isolated from rhizosphere soil of sunflower (Helianthus annuus L.).</title>
        <authorList>
            <person name="Lee Y."/>
            <person name="Hwangbo K."/>
            <person name="Chung H."/>
            <person name="Yoo J."/>
            <person name="Kim K.Y."/>
            <person name="Sa T.M."/>
            <person name="Um Y."/>
            <person name="Madhaiyan M."/>
        </authorList>
    </citation>
    <scope>NUCLEOTIDE SEQUENCE [LARGE SCALE GENOMIC DNA]</scope>
    <source>
        <strain evidence="2 3">ATSB10</strain>
    </source>
</reference>
<dbReference type="InterPro" id="IPR016181">
    <property type="entry name" value="Acyl_CoA_acyltransferase"/>
</dbReference>
<accession>A0A160N022</accession>
<dbReference type="PANTHER" id="PTHR31435:SF9">
    <property type="entry name" value="PROTEIN NATD1"/>
    <property type="match status" value="1"/>
</dbReference>
<protein>
    <recommendedName>
        <fullName evidence="1">N-acetyltransferase domain-containing protein</fullName>
    </recommendedName>
</protein>
<dbReference type="RefSeq" id="WP_063671402.1">
    <property type="nucleotide sequence ID" value="NZ_CP014841.1"/>
</dbReference>
<dbReference type="InterPro" id="IPR045057">
    <property type="entry name" value="Gcn5-rel_NAT"/>
</dbReference>
<proteinExistence type="predicted"/>
<dbReference type="SUPFAM" id="SSF55729">
    <property type="entry name" value="Acyl-CoA N-acyltransferases (Nat)"/>
    <property type="match status" value="1"/>
</dbReference>
<evidence type="ECO:0000313" key="3">
    <source>
        <dbReference type="Proteomes" id="UP000077255"/>
    </source>
</evidence>
<gene>
    <name evidence="2" type="ORF">ATSB10_13200</name>
</gene>
<dbReference type="PANTHER" id="PTHR31435">
    <property type="entry name" value="PROTEIN NATD1"/>
    <property type="match status" value="1"/>
</dbReference>
<dbReference type="Pfam" id="PF14542">
    <property type="entry name" value="Acetyltransf_CG"/>
    <property type="match status" value="1"/>
</dbReference>
<dbReference type="STRING" id="445710.ATSB10_13200"/>
<dbReference type="Proteomes" id="UP000077255">
    <property type="component" value="Chromosome"/>
</dbReference>
<organism evidence="2 3">
    <name type="scientific">Dyella thiooxydans</name>
    <dbReference type="NCBI Taxonomy" id="445710"/>
    <lineage>
        <taxon>Bacteria</taxon>
        <taxon>Pseudomonadati</taxon>
        <taxon>Pseudomonadota</taxon>
        <taxon>Gammaproteobacteria</taxon>
        <taxon>Lysobacterales</taxon>
        <taxon>Rhodanobacteraceae</taxon>
        <taxon>Dyella</taxon>
    </lineage>
</organism>
<dbReference type="InterPro" id="IPR031165">
    <property type="entry name" value="GNAT_YJDJ"/>
</dbReference>
<dbReference type="Gene3D" id="3.40.630.30">
    <property type="match status" value="1"/>
</dbReference>
<keyword evidence="3" id="KW-1185">Reference proteome</keyword>
<dbReference type="EMBL" id="CP014841">
    <property type="protein sequence ID" value="AND68774.1"/>
    <property type="molecule type" value="Genomic_DNA"/>
</dbReference>
<name>A0A160N022_9GAMM</name>
<dbReference type="PATRIC" id="fig|445710.3.peg.1315"/>
<evidence type="ECO:0000259" key="1">
    <source>
        <dbReference type="PROSITE" id="PS51729"/>
    </source>
</evidence>
<dbReference type="PROSITE" id="PS51729">
    <property type="entry name" value="GNAT_YJDJ"/>
    <property type="match status" value="1"/>
</dbReference>